<protein>
    <submittedName>
        <fullName evidence="1">Uncharacterized protein</fullName>
    </submittedName>
</protein>
<dbReference type="AlphaFoldDB" id="A0A383UW00"/>
<organism evidence="1 2">
    <name type="scientific">Blumeria hordei</name>
    <name type="common">Barley powdery mildew</name>
    <name type="synonym">Blumeria graminis f. sp. hordei</name>
    <dbReference type="NCBI Taxonomy" id="2867405"/>
    <lineage>
        <taxon>Eukaryota</taxon>
        <taxon>Fungi</taxon>
        <taxon>Dikarya</taxon>
        <taxon>Ascomycota</taxon>
        <taxon>Pezizomycotina</taxon>
        <taxon>Leotiomycetes</taxon>
        <taxon>Erysiphales</taxon>
        <taxon>Erysiphaceae</taxon>
        <taxon>Blumeria</taxon>
    </lineage>
</organism>
<proteinExistence type="predicted"/>
<name>A0A383UW00_BLUHO</name>
<sequence length="294" mass="34020">MFEKSFTEKDKLKLDEHERLQKAQTELFSYYLAELANRTSAQTERLDRVMDQVKSKMDRVELLSIDILSTIKGSPREQAASNPNSQITKSSLAEIVSTPVVPDNELEVIAGPYFKTPEEDTTPLINPETDSFAMSREDQFAKEIRPQVYSLNNLTHDACTCIKDKVTLLPKYFLDKAHSPMPPKIAEFQPALRDSLVSYWYQSQPRWLDLKEGFLHTRVEGQRNSSITWLSLLEIIAKAMKRIKVLHNTRAIYSRLTTTKGEDNNFFAIWTQNRNYYFSLLKKIIKKKIQGFCL</sequence>
<reference evidence="1 2" key="1">
    <citation type="submission" date="2017-11" db="EMBL/GenBank/DDBJ databases">
        <authorList>
            <person name="Kracher B."/>
        </authorList>
    </citation>
    <scope>NUCLEOTIDE SEQUENCE [LARGE SCALE GENOMIC DNA]</scope>
    <source>
        <strain evidence="1 2">RACE1</strain>
    </source>
</reference>
<evidence type="ECO:0000313" key="1">
    <source>
        <dbReference type="EMBL" id="SZF03818.1"/>
    </source>
</evidence>
<evidence type="ECO:0000313" key="2">
    <source>
        <dbReference type="Proteomes" id="UP000275772"/>
    </source>
</evidence>
<gene>
    <name evidence="1" type="ORF">BLGHR1_14612</name>
</gene>
<dbReference type="Proteomes" id="UP000275772">
    <property type="component" value="Unassembled WGS sequence"/>
</dbReference>
<dbReference type="EMBL" id="UNSH01000056">
    <property type="protein sequence ID" value="SZF03818.1"/>
    <property type="molecule type" value="Genomic_DNA"/>
</dbReference>
<dbReference type="VEuPathDB" id="FungiDB:BLGHR1_14612"/>
<accession>A0A383UW00</accession>